<gene>
    <name evidence="5" type="primary">LOC104592584</name>
</gene>
<dbReference type="GeneID" id="104592584"/>
<evidence type="ECO:0000256" key="1">
    <source>
        <dbReference type="ARBA" id="ARBA00004123"/>
    </source>
</evidence>
<feature type="compositionally biased region" description="Low complexity" evidence="3">
    <location>
        <begin position="42"/>
        <end position="78"/>
    </location>
</feature>
<dbReference type="STRING" id="4432.A0A1U7ZFW9"/>
<evidence type="ECO:0000313" key="4">
    <source>
        <dbReference type="Proteomes" id="UP000189703"/>
    </source>
</evidence>
<dbReference type="GO" id="GO:0006950">
    <property type="term" value="P:response to stress"/>
    <property type="evidence" value="ECO:0007669"/>
    <property type="project" value="UniProtKB-ARBA"/>
</dbReference>
<evidence type="ECO:0000256" key="3">
    <source>
        <dbReference type="SAM" id="MobiDB-lite"/>
    </source>
</evidence>
<dbReference type="Proteomes" id="UP000189703">
    <property type="component" value="Unplaced"/>
</dbReference>
<dbReference type="OMA" id="NCNICSA"/>
<dbReference type="PANTHER" id="PTHR33172">
    <property type="entry name" value="OS08G0516900 PROTEIN"/>
    <property type="match status" value="1"/>
</dbReference>
<dbReference type="eggNOG" id="KOG4210">
    <property type="taxonomic scope" value="Eukaryota"/>
</dbReference>
<dbReference type="AlphaFoldDB" id="A0A1U7ZFW9"/>
<keyword evidence="4" id="KW-1185">Reference proteome</keyword>
<dbReference type="InterPro" id="IPR051992">
    <property type="entry name" value="OxStress_Response_Reg"/>
</dbReference>
<feature type="region of interest" description="Disordered" evidence="3">
    <location>
        <begin position="34"/>
        <end position="85"/>
    </location>
</feature>
<name>A0A1U7ZFW9_NELNU</name>
<reference evidence="5" key="1">
    <citation type="submission" date="2025-08" db="UniProtKB">
        <authorList>
            <consortium name="RefSeq"/>
        </authorList>
    </citation>
    <scope>IDENTIFICATION</scope>
</reference>
<accession>A0A1U7ZFW9</accession>
<dbReference type="OrthoDB" id="1938584at2759"/>
<keyword evidence="2" id="KW-0539">Nucleus</keyword>
<dbReference type="PANTHER" id="PTHR33172:SF99">
    <property type="entry name" value="COLD INDUCED PROTEIN-LIKE"/>
    <property type="match status" value="1"/>
</dbReference>
<evidence type="ECO:0000313" key="5">
    <source>
        <dbReference type="RefSeq" id="XP_010250333.1"/>
    </source>
</evidence>
<sequence>MGEGPKPNFGDPILRTIHSFPANATRHDQWAVMDADEDFHGSPTTSSSEVSTASIASSSLDYAEDASSSSSQSSSDSSPPMLNEPLYELSEVMAQLPIRRGLSKHYQGKSQSFSSLYEVSCIEDLVKRENPHRKKTKSCGLFYTNKSFTPKAFISKKTSRTILSKNSLGKRNSFTGSCRAPPVPVQRNS</sequence>
<feature type="compositionally biased region" description="Polar residues" evidence="3">
    <location>
        <begin position="165"/>
        <end position="176"/>
    </location>
</feature>
<dbReference type="KEGG" id="nnu:104592584"/>
<comment type="subcellular location">
    <subcellularLocation>
        <location evidence="1">Nucleus</location>
    </subcellularLocation>
</comment>
<organism evidence="4 5">
    <name type="scientific">Nelumbo nucifera</name>
    <name type="common">Sacred lotus</name>
    <dbReference type="NCBI Taxonomy" id="4432"/>
    <lineage>
        <taxon>Eukaryota</taxon>
        <taxon>Viridiplantae</taxon>
        <taxon>Streptophyta</taxon>
        <taxon>Embryophyta</taxon>
        <taxon>Tracheophyta</taxon>
        <taxon>Spermatophyta</taxon>
        <taxon>Magnoliopsida</taxon>
        <taxon>Proteales</taxon>
        <taxon>Nelumbonaceae</taxon>
        <taxon>Nelumbo</taxon>
    </lineage>
</organism>
<dbReference type="RefSeq" id="XP_010250333.1">
    <property type="nucleotide sequence ID" value="XM_010252031.2"/>
</dbReference>
<protein>
    <submittedName>
        <fullName evidence="5">Uncharacterized protein LOC104592584</fullName>
    </submittedName>
</protein>
<feature type="region of interest" description="Disordered" evidence="3">
    <location>
        <begin position="165"/>
        <end position="189"/>
    </location>
</feature>
<evidence type="ECO:0000256" key="2">
    <source>
        <dbReference type="ARBA" id="ARBA00023242"/>
    </source>
</evidence>
<dbReference type="GO" id="GO:0005634">
    <property type="term" value="C:nucleus"/>
    <property type="evidence" value="ECO:0007669"/>
    <property type="project" value="UniProtKB-SubCell"/>
</dbReference>
<proteinExistence type="predicted"/>